<proteinExistence type="predicted"/>
<name>A0ACB8R0I8_9AGAM</name>
<feature type="non-terminal residue" evidence="1">
    <location>
        <position position="1"/>
    </location>
</feature>
<organism evidence="1 2">
    <name type="scientific">Auriscalpium vulgare</name>
    <dbReference type="NCBI Taxonomy" id="40419"/>
    <lineage>
        <taxon>Eukaryota</taxon>
        <taxon>Fungi</taxon>
        <taxon>Dikarya</taxon>
        <taxon>Basidiomycota</taxon>
        <taxon>Agaricomycotina</taxon>
        <taxon>Agaricomycetes</taxon>
        <taxon>Russulales</taxon>
        <taxon>Auriscalpiaceae</taxon>
        <taxon>Auriscalpium</taxon>
    </lineage>
</organism>
<keyword evidence="2" id="KW-1185">Reference proteome</keyword>
<reference evidence="1" key="2">
    <citation type="journal article" date="2022" name="New Phytol.">
        <title>Evolutionary transition to the ectomycorrhizal habit in the genomes of a hyperdiverse lineage of mushroom-forming fungi.</title>
        <authorList>
            <person name="Looney B."/>
            <person name="Miyauchi S."/>
            <person name="Morin E."/>
            <person name="Drula E."/>
            <person name="Courty P.E."/>
            <person name="Kohler A."/>
            <person name="Kuo A."/>
            <person name="LaButti K."/>
            <person name="Pangilinan J."/>
            <person name="Lipzen A."/>
            <person name="Riley R."/>
            <person name="Andreopoulos W."/>
            <person name="He G."/>
            <person name="Johnson J."/>
            <person name="Nolan M."/>
            <person name="Tritt A."/>
            <person name="Barry K.W."/>
            <person name="Grigoriev I.V."/>
            <person name="Nagy L.G."/>
            <person name="Hibbett D."/>
            <person name="Henrissat B."/>
            <person name="Matheny P.B."/>
            <person name="Labbe J."/>
            <person name="Martin F.M."/>
        </authorList>
    </citation>
    <scope>NUCLEOTIDE SEQUENCE</scope>
    <source>
        <strain evidence="1">FP105234-sp</strain>
    </source>
</reference>
<protein>
    <submittedName>
        <fullName evidence="1">Uncharacterized protein</fullName>
    </submittedName>
</protein>
<dbReference type="Proteomes" id="UP000814033">
    <property type="component" value="Unassembled WGS sequence"/>
</dbReference>
<evidence type="ECO:0000313" key="2">
    <source>
        <dbReference type="Proteomes" id="UP000814033"/>
    </source>
</evidence>
<feature type="non-terminal residue" evidence="1">
    <location>
        <position position="159"/>
    </location>
</feature>
<reference evidence="1" key="1">
    <citation type="submission" date="2021-02" db="EMBL/GenBank/DDBJ databases">
        <authorList>
            <consortium name="DOE Joint Genome Institute"/>
            <person name="Ahrendt S."/>
            <person name="Looney B.P."/>
            <person name="Miyauchi S."/>
            <person name="Morin E."/>
            <person name="Drula E."/>
            <person name="Courty P.E."/>
            <person name="Chicoki N."/>
            <person name="Fauchery L."/>
            <person name="Kohler A."/>
            <person name="Kuo A."/>
            <person name="Labutti K."/>
            <person name="Pangilinan J."/>
            <person name="Lipzen A."/>
            <person name="Riley R."/>
            <person name="Andreopoulos W."/>
            <person name="He G."/>
            <person name="Johnson J."/>
            <person name="Barry K.W."/>
            <person name="Grigoriev I.V."/>
            <person name="Nagy L."/>
            <person name="Hibbett D."/>
            <person name="Henrissat B."/>
            <person name="Matheny P.B."/>
            <person name="Labbe J."/>
            <person name="Martin F."/>
        </authorList>
    </citation>
    <scope>NUCLEOTIDE SEQUENCE</scope>
    <source>
        <strain evidence="1">FP105234-sp</strain>
    </source>
</reference>
<dbReference type="EMBL" id="MU276810">
    <property type="protein sequence ID" value="KAI0037644.1"/>
    <property type="molecule type" value="Genomic_DNA"/>
</dbReference>
<evidence type="ECO:0000313" key="1">
    <source>
        <dbReference type="EMBL" id="KAI0037644.1"/>
    </source>
</evidence>
<accession>A0ACB8R0I8</accession>
<sequence>AEPHHEEVYMAPGWSYFVENDAYREHIRTYIDQDEMKHCESPLAAVGHANMPATKRFAVNGVGAVICAWYCFYRKSSVGDLQRGERYRSRDWCYVTHSALLPGGVHHRMAQYPEGWRIRFGDVIIVFVIPKFHILGHSDKCQNNLDINKTEGLGRMCGE</sequence>
<comment type="caution">
    <text evidence="1">The sequence shown here is derived from an EMBL/GenBank/DDBJ whole genome shotgun (WGS) entry which is preliminary data.</text>
</comment>
<gene>
    <name evidence="1" type="ORF">FA95DRAFT_1449922</name>
</gene>